<dbReference type="NCBIfam" id="NF035938">
    <property type="entry name" value="EboA_domain"/>
    <property type="match status" value="1"/>
</dbReference>
<keyword evidence="2" id="KW-1185">Reference proteome</keyword>
<sequence>MFDYDAERLRGVMVEIARSNISSDAWDWLHEKISLSEISSINSIFSRMPRMTGKDAVRVSPSDAESLEDLKPGFGLVNWTADRLGRVCLLMHIDPSDKERYLKTVEDLFLAAEMGELVALYSALPLLAYPEHWKFRCAEGIRSNMANVLEAIMYANPYPAKYLDESAWNQLVMKAFFTEKDIKRINGFDERANAELARILSDYAHERWAAGRSVNPLLWRATSGFIDQQIKDDLGKVLSDGDLRERKAAALTIFKSNSPEAKGLLKNYADLVSDIENKKLTWDTL</sequence>
<evidence type="ECO:0000313" key="1">
    <source>
        <dbReference type="EMBL" id="SKB82028.1"/>
    </source>
</evidence>
<reference evidence="2" key="1">
    <citation type="submission" date="2017-02" db="EMBL/GenBank/DDBJ databases">
        <authorList>
            <person name="Varghese N."/>
            <person name="Submissions S."/>
        </authorList>
    </citation>
    <scope>NUCLEOTIDE SEQUENCE [LARGE SCALE GENOMIC DNA]</scope>
    <source>
        <strain evidence="2">DSM 22385</strain>
    </source>
</reference>
<organism evidence="1 2">
    <name type="scientific">Daejeonella lutea</name>
    <dbReference type="NCBI Taxonomy" id="572036"/>
    <lineage>
        <taxon>Bacteria</taxon>
        <taxon>Pseudomonadati</taxon>
        <taxon>Bacteroidota</taxon>
        <taxon>Sphingobacteriia</taxon>
        <taxon>Sphingobacteriales</taxon>
        <taxon>Sphingobacteriaceae</taxon>
        <taxon>Daejeonella</taxon>
    </lineage>
</organism>
<proteinExistence type="predicted"/>
<accession>A0A1T5EDY3</accession>
<dbReference type="RefSeq" id="WP_079703432.1">
    <property type="nucleotide sequence ID" value="NZ_FUYR01000003.1"/>
</dbReference>
<name>A0A1T5EDY3_9SPHI</name>
<gene>
    <name evidence="1" type="ORF">SAMN05661099_2917</name>
</gene>
<dbReference type="Proteomes" id="UP000189981">
    <property type="component" value="Unassembled WGS sequence"/>
</dbReference>
<dbReference type="AlphaFoldDB" id="A0A1T5EDY3"/>
<evidence type="ECO:0000313" key="2">
    <source>
        <dbReference type="Proteomes" id="UP000189981"/>
    </source>
</evidence>
<dbReference type="EMBL" id="FUYR01000003">
    <property type="protein sequence ID" value="SKB82028.1"/>
    <property type="molecule type" value="Genomic_DNA"/>
</dbReference>
<dbReference type="InterPro" id="IPR047715">
    <property type="entry name" value="EboA_dom"/>
</dbReference>
<protein>
    <submittedName>
        <fullName evidence="1">Uncharacterized protein</fullName>
    </submittedName>
</protein>
<dbReference type="STRING" id="572036.SAMN05661099_2917"/>